<dbReference type="RefSeq" id="XP_055365477.1">
    <property type="nucleotide sequence ID" value="XM_055509502.1"/>
</dbReference>
<feature type="region of interest" description="Disordered" evidence="1">
    <location>
        <begin position="86"/>
        <end position="125"/>
    </location>
</feature>
<accession>A0A6P7MP33</accession>
<evidence type="ECO:0000313" key="5">
    <source>
        <dbReference type="RefSeq" id="XP_029008592.1"/>
    </source>
</evidence>
<feature type="compositionally biased region" description="Low complexity" evidence="1">
    <location>
        <begin position="555"/>
        <end position="569"/>
    </location>
</feature>
<feature type="compositionally biased region" description="Basic and acidic residues" evidence="1">
    <location>
        <begin position="1048"/>
        <end position="1060"/>
    </location>
</feature>
<feature type="region of interest" description="Disordered" evidence="1">
    <location>
        <begin position="768"/>
        <end position="808"/>
    </location>
</feature>
<feature type="compositionally biased region" description="Low complexity" evidence="1">
    <location>
        <begin position="455"/>
        <end position="472"/>
    </location>
</feature>
<feature type="compositionally biased region" description="Basic residues" evidence="1">
    <location>
        <begin position="1265"/>
        <end position="1277"/>
    </location>
</feature>
<dbReference type="RefSeq" id="XP_029008589.1">
    <property type="nucleotide sequence ID" value="XM_029152756.3"/>
</dbReference>
<feature type="region of interest" description="Disordered" evidence="1">
    <location>
        <begin position="1253"/>
        <end position="1287"/>
    </location>
</feature>
<feature type="region of interest" description="Disordered" evidence="1">
    <location>
        <begin position="542"/>
        <end position="573"/>
    </location>
</feature>
<dbReference type="OrthoDB" id="8923208at2759"/>
<feature type="compositionally biased region" description="Polar residues" evidence="1">
    <location>
        <begin position="1094"/>
        <end position="1113"/>
    </location>
</feature>
<dbReference type="Proteomes" id="UP000515150">
    <property type="component" value="Chromosome 6"/>
</dbReference>
<feature type="compositionally biased region" description="Low complexity" evidence="1">
    <location>
        <begin position="785"/>
        <end position="798"/>
    </location>
</feature>
<evidence type="ECO:0000256" key="1">
    <source>
        <dbReference type="SAM" id="MobiDB-lite"/>
    </source>
</evidence>
<evidence type="ECO:0000313" key="8">
    <source>
        <dbReference type="RefSeq" id="XP_055365478.1"/>
    </source>
</evidence>
<name>A0A6P7MP33_BETSP</name>
<protein>
    <submittedName>
        <fullName evidence="3 4">Uncharacterized protein si:ch211-106e7.2</fullName>
    </submittedName>
</protein>
<dbReference type="RefSeq" id="XP_040927207.1">
    <property type="nucleotide sequence ID" value="XM_041071273.2"/>
</dbReference>
<feature type="compositionally biased region" description="Polar residues" evidence="1">
    <location>
        <begin position="768"/>
        <end position="784"/>
    </location>
</feature>
<feature type="region of interest" description="Disordered" evidence="1">
    <location>
        <begin position="347"/>
        <end position="383"/>
    </location>
</feature>
<feature type="region of interest" description="Disordered" evidence="1">
    <location>
        <begin position="249"/>
        <end position="277"/>
    </location>
</feature>
<gene>
    <name evidence="3 4 5 6 7 8" type="primary">si:ch211-106e7.2</name>
</gene>
<evidence type="ECO:0000313" key="6">
    <source>
        <dbReference type="RefSeq" id="XP_040927207.1"/>
    </source>
</evidence>
<reference evidence="3 4" key="1">
    <citation type="submission" date="2025-04" db="UniProtKB">
        <authorList>
            <consortium name="RefSeq"/>
        </authorList>
    </citation>
    <scope>IDENTIFICATION</scope>
</reference>
<organism evidence="2 4">
    <name type="scientific">Betta splendens</name>
    <name type="common">Siamese fighting fish</name>
    <dbReference type="NCBI Taxonomy" id="158456"/>
    <lineage>
        <taxon>Eukaryota</taxon>
        <taxon>Metazoa</taxon>
        <taxon>Chordata</taxon>
        <taxon>Craniata</taxon>
        <taxon>Vertebrata</taxon>
        <taxon>Euteleostomi</taxon>
        <taxon>Actinopterygii</taxon>
        <taxon>Neopterygii</taxon>
        <taxon>Teleostei</taxon>
        <taxon>Neoteleostei</taxon>
        <taxon>Acanthomorphata</taxon>
        <taxon>Anabantaria</taxon>
        <taxon>Anabantiformes</taxon>
        <taxon>Anabantoidei</taxon>
        <taxon>Osphronemidae</taxon>
        <taxon>Betta</taxon>
    </lineage>
</organism>
<dbReference type="RefSeq" id="XP_055365478.1">
    <property type="nucleotide sequence ID" value="XM_055509503.1"/>
</dbReference>
<feature type="region of interest" description="Disordered" evidence="1">
    <location>
        <begin position="449"/>
        <end position="474"/>
    </location>
</feature>
<evidence type="ECO:0000313" key="4">
    <source>
        <dbReference type="RefSeq" id="XP_029008591.1"/>
    </source>
</evidence>
<feature type="region of interest" description="Disordered" evidence="1">
    <location>
        <begin position="224"/>
        <end position="243"/>
    </location>
</feature>
<feature type="region of interest" description="Disordered" evidence="1">
    <location>
        <begin position="1003"/>
        <end position="1158"/>
    </location>
</feature>
<sequence>MSTAQKLVMFSSYQRTDMSSAWMNGQQQQAGPESHAQQALYFMRNQHTGNTNSSCRYQTVNVGGQQAQNGWMEDGANKQVSNWQTSVAPHQAASLQQPTGGRSNGSSQHFQNLNNSPQSGNHYLSFSNGAQVANQQQFHHNSFLNSSTQTLQGFQITNAIQTQDIFYWKSPVPNRKQSCHTKDGNVVHGFQHYRGHRAQLSNVNPDPYMATENVMLHKQAAGTSLPISSTAPTGQSSHPQSPRQNIIHDRLFTTPPPDYQGATHQRKTSNSLSSSQNFYATNSNQRTQQYQSQLKTVQNAGKQPYTRVKKTYAAAGKPRRSTVLKTYRPIAPQPLLRYYTHCRFNTSRHSATPGPQRVADGLSAATTGNRSGNNSLSDRNQGGFSVDAARHLTQIAETVSPQKNDGLSNSNQGALAMDACRHLAHMAESLSPQNDAQSFVENGQQPRDVHDHLQSTTSSSSPGDSSLLTSPGRTGTRAVAVVQPLSLETFQPGIPSPSQFGECTPMDEFSSNSGKSGILPEVATTKQAAYSCKDNEVCSVNADQVRPSDRPITPSAASSRSTTVSSSNSPDPNALLKTLLTSNVTEAQHCFYLKAHKKNNTTVFKKQVHAKVPESKPLDVDETPVDLSSVPTTPWNREKLNELIEATEKSQKDIQNDAYANSTLKLLNMFWGGDSNLLLSQLKGYIAITQEVKEFFNTHVTPDSIILSQIKLGFEEELKKYHFLKDGDVYTAPPYKSSWLNVNEQLDDIDKEFGFPRSLVNGLETLKSSRQPDQEGPNDNTPAQTATKTTDDISITTKHAAVDPGDEKQTLTLTTSNESFSPHETDCAVSDEPHYSFNIKVLSPEEAKRIFQQVQRVKQQDTDVDSDPGEVKNTFLEGQVQVSDIPVIDLLLETPPKEVDCVSRALETVEVSQVPFAGECQVKKEHTSEADSADEATAPQKAEICPIESDTNFHSALKEETHVISCTLFSHSELCSEEIIDLTEDDLHFAEDLNNISYVSISDGHSSTSENEDTELILAGGSPSGNSDTSDREIEDNFSGEVGSQMSTDKEHCAQDERTSTDVTESGHSPQRPPQMNLASSPHTATLHGESGTAEHQQTGAKSSDLKSVSQTLDSKKDVPDGKSPTTKTVELLLFGSSPQEKLPGGRTKSVSFPPGKTAPKLLCVKVRSREGAFQSKDPVYHGTYSVKQRIHEEWKKSFPPINIKLKKVKKRKSKHSSSSEMCFKVDRTSWSTSSTELPDSSGITWSKNATLRSLSNEGKTTGKAVKRGRPPGKKRGKEVEGKSSCPHRKKFWVSPKSFLWSG</sequence>
<dbReference type="GeneID" id="114856893"/>
<dbReference type="KEGG" id="bspl:114856893"/>
<keyword evidence="2" id="KW-1185">Reference proteome</keyword>
<evidence type="ECO:0000313" key="7">
    <source>
        <dbReference type="RefSeq" id="XP_055365477.1"/>
    </source>
</evidence>
<evidence type="ECO:0000313" key="3">
    <source>
        <dbReference type="RefSeq" id="XP_029008589.1"/>
    </source>
</evidence>
<evidence type="ECO:0000313" key="2">
    <source>
        <dbReference type="Proteomes" id="UP000515150"/>
    </source>
</evidence>
<dbReference type="RefSeq" id="XP_029008591.1">
    <property type="nucleotide sequence ID" value="XM_029152758.3"/>
</dbReference>
<feature type="compositionally biased region" description="Polar residues" evidence="1">
    <location>
        <begin position="268"/>
        <end position="277"/>
    </location>
</feature>
<feature type="compositionally biased region" description="Polar residues" evidence="1">
    <location>
        <begin position="364"/>
        <end position="383"/>
    </location>
</feature>
<dbReference type="RefSeq" id="XP_029008592.1">
    <property type="nucleotide sequence ID" value="XM_029152759.3"/>
</dbReference>
<proteinExistence type="predicted"/>